<proteinExistence type="predicted"/>
<dbReference type="Proteomes" id="UP000521379">
    <property type="component" value="Unassembled WGS sequence"/>
</dbReference>
<dbReference type="InterPro" id="IPR029058">
    <property type="entry name" value="AB_hydrolase_fold"/>
</dbReference>
<organism evidence="1 2">
    <name type="scientific">Kocuria subflava</name>
    <dbReference type="NCBI Taxonomy" id="1736139"/>
    <lineage>
        <taxon>Bacteria</taxon>
        <taxon>Bacillati</taxon>
        <taxon>Actinomycetota</taxon>
        <taxon>Actinomycetes</taxon>
        <taxon>Micrococcales</taxon>
        <taxon>Micrococcaceae</taxon>
        <taxon>Kocuria</taxon>
    </lineage>
</organism>
<evidence type="ECO:0000313" key="2">
    <source>
        <dbReference type="Proteomes" id="UP000521379"/>
    </source>
</evidence>
<dbReference type="RefSeq" id="WP_157980474.1">
    <property type="nucleotide sequence ID" value="NZ_JAAVUN010000012.1"/>
</dbReference>
<name>A0A846TVH4_9MICC</name>
<comment type="caution">
    <text evidence="1">The sequence shown here is derived from an EMBL/GenBank/DDBJ whole genome shotgun (WGS) entry which is preliminary data.</text>
</comment>
<keyword evidence="2" id="KW-1185">Reference proteome</keyword>
<reference evidence="1 2" key="1">
    <citation type="submission" date="2020-02" db="EMBL/GenBank/DDBJ databases">
        <authorList>
            <person name="Sun Q."/>
        </authorList>
    </citation>
    <scope>NUCLEOTIDE SEQUENCE [LARGE SCALE GENOMIC DNA]</scope>
    <source>
        <strain evidence="1 2">YIM 13062</strain>
    </source>
</reference>
<dbReference type="Gene3D" id="3.40.50.1820">
    <property type="entry name" value="alpha/beta hydrolase"/>
    <property type="match status" value="1"/>
</dbReference>
<sequence>MTPTAQRLMSLVPGLHLPLPEHLDSEAPRPLRHRKGPGPCEHLRQVAAIEHEGTATGVAVTDRFVAAGENAQAPTVTWSCAEGEQWLLRGSGIEVFRDGTKSLELTWQSTAPLSVTWHDPVGPPPGGLPNPAFAHGCVEITVLDSAATAESANPAETTDTADSAAVTEDGAPDVYEIRTEIRSREFLYQDWGLTPEATGWRRFLGEVPVNYYVDPVPGAEHAVVVFSALGPKGSFTYNYKRSLDALPAHKIYVLDDFGDQGAYFHSHHRHLGIHRSVLAALQAALLDLGTQPDHTHTVGSSKGGTAALMFAAELGAATVIAGAPQIKIGSFLSSPHPNILKFMTGGTSQEDIAWADDILRPYIARLGDSTQVTVVIGDKDHHFRDHLPVLQDMVHGTGAPAPRVVTLPGIDHAGIGTPFRQLMPQLLRNAIGVSDVSTYELEGWQFITSVTGGQVELQMVSPANPRTPAAVYLVQDGNAAHKVPYSPDSRTLTFALAAGRQSRFRFFVKEGDSRQTLSTPPLTGAP</sequence>
<evidence type="ECO:0000313" key="1">
    <source>
        <dbReference type="EMBL" id="NKE09772.1"/>
    </source>
</evidence>
<gene>
    <name evidence="1" type="ORF">GTW58_07445</name>
</gene>
<dbReference type="SUPFAM" id="SSF53474">
    <property type="entry name" value="alpha/beta-Hydrolases"/>
    <property type="match status" value="1"/>
</dbReference>
<dbReference type="AlphaFoldDB" id="A0A846TVH4"/>
<protein>
    <submittedName>
        <fullName evidence="1">Uncharacterized protein</fullName>
    </submittedName>
</protein>
<accession>A0A846TVH4</accession>
<dbReference type="EMBL" id="JAAVUN010000012">
    <property type="protein sequence ID" value="NKE09772.1"/>
    <property type="molecule type" value="Genomic_DNA"/>
</dbReference>